<dbReference type="EMBL" id="UINC01000447">
    <property type="protein sequence ID" value="SUZ55552.1"/>
    <property type="molecule type" value="Genomic_DNA"/>
</dbReference>
<dbReference type="InterPro" id="IPR004462">
    <property type="entry name" value="Desulfoferrodoxin_N"/>
</dbReference>
<keyword evidence="1" id="KW-0813">Transport</keyword>
<dbReference type="Gene3D" id="2.20.28.100">
    <property type="entry name" value="Desulphoferrodoxin, N-terminal domain"/>
    <property type="match status" value="1"/>
</dbReference>
<keyword evidence="2" id="KW-0479">Metal-binding</keyword>
<dbReference type="SUPFAM" id="SSF57802">
    <property type="entry name" value="Rubredoxin-like"/>
    <property type="match status" value="1"/>
</dbReference>
<proteinExistence type="predicted"/>
<protein>
    <recommendedName>
        <fullName evidence="5">Desulfoferrodoxin N-terminal domain-containing protein</fullName>
    </recommendedName>
</protein>
<evidence type="ECO:0000256" key="3">
    <source>
        <dbReference type="ARBA" id="ARBA00022982"/>
    </source>
</evidence>
<evidence type="ECO:0000256" key="2">
    <source>
        <dbReference type="ARBA" id="ARBA00022723"/>
    </source>
</evidence>
<dbReference type="AlphaFoldDB" id="A0A381NLR9"/>
<organism evidence="6">
    <name type="scientific">marine metagenome</name>
    <dbReference type="NCBI Taxonomy" id="408172"/>
    <lineage>
        <taxon>unclassified sequences</taxon>
        <taxon>metagenomes</taxon>
        <taxon>ecological metagenomes</taxon>
    </lineage>
</organism>
<reference evidence="6" key="1">
    <citation type="submission" date="2018-05" db="EMBL/GenBank/DDBJ databases">
        <authorList>
            <person name="Lanie J.A."/>
            <person name="Ng W.-L."/>
            <person name="Kazmierczak K.M."/>
            <person name="Andrzejewski T.M."/>
            <person name="Davidsen T.M."/>
            <person name="Wayne K.J."/>
            <person name="Tettelin H."/>
            <person name="Glass J.I."/>
            <person name="Rusch D."/>
            <person name="Podicherti R."/>
            <person name="Tsui H.-C.T."/>
            <person name="Winkler M.E."/>
        </authorList>
    </citation>
    <scope>NUCLEOTIDE SEQUENCE</scope>
</reference>
<keyword evidence="3" id="KW-0249">Electron transport</keyword>
<evidence type="ECO:0000313" key="6">
    <source>
        <dbReference type="EMBL" id="SUZ55552.1"/>
    </source>
</evidence>
<dbReference type="GO" id="GO:0005506">
    <property type="term" value="F:iron ion binding"/>
    <property type="evidence" value="ECO:0007669"/>
    <property type="project" value="InterPro"/>
</dbReference>
<keyword evidence="4" id="KW-0408">Iron</keyword>
<evidence type="ECO:0000256" key="1">
    <source>
        <dbReference type="ARBA" id="ARBA00022448"/>
    </source>
</evidence>
<evidence type="ECO:0000259" key="5">
    <source>
        <dbReference type="Pfam" id="PF06397"/>
    </source>
</evidence>
<dbReference type="Pfam" id="PF06397">
    <property type="entry name" value="Desulfoferrod_N"/>
    <property type="match status" value="1"/>
</dbReference>
<sequence>MANQLGKRYTCETCGSSVLCTKSGEGEIDCCEKTMEIQEPRKLPSSD</sequence>
<gene>
    <name evidence="6" type="ORF">METZ01_LOCUS8406</name>
</gene>
<evidence type="ECO:0000256" key="4">
    <source>
        <dbReference type="ARBA" id="ARBA00023004"/>
    </source>
</evidence>
<dbReference type="InterPro" id="IPR038094">
    <property type="entry name" value="Desulfoferrodoxin_N_sf"/>
</dbReference>
<feature type="domain" description="Desulfoferrodoxin N-terminal" evidence="5">
    <location>
        <begin position="7"/>
        <end position="36"/>
    </location>
</feature>
<accession>A0A381NLR9</accession>
<name>A0A381NLR9_9ZZZZ</name>